<proteinExistence type="predicted"/>
<accession>A0A0D9QMU9</accession>
<dbReference type="RefSeq" id="XP_012336382.1">
    <property type="nucleotide sequence ID" value="XM_012480959.1"/>
</dbReference>
<name>A0A0D9QMU9_PLAFR</name>
<keyword evidence="2" id="KW-1185">Reference proteome</keyword>
<protein>
    <submittedName>
        <fullName evidence="1">Uncharacterized protein</fullName>
    </submittedName>
</protein>
<dbReference type="AlphaFoldDB" id="A0A0D9QMU9"/>
<sequence>MDALLTDLITDWLQRRKISRQEDLDVSAIINAWGYTGMPADFDGYGRIERIDLYTLQDYM</sequence>
<organism evidence="1 2">
    <name type="scientific">Plasmodium fragile</name>
    <dbReference type="NCBI Taxonomy" id="5857"/>
    <lineage>
        <taxon>Eukaryota</taxon>
        <taxon>Sar</taxon>
        <taxon>Alveolata</taxon>
        <taxon>Apicomplexa</taxon>
        <taxon>Aconoidasida</taxon>
        <taxon>Haemosporida</taxon>
        <taxon>Plasmodiidae</taxon>
        <taxon>Plasmodium</taxon>
        <taxon>Plasmodium (Plasmodium)</taxon>
    </lineage>
</organism>
<reference evidence="1 2" key="1">
    <citation type="submission" date="2014-03" db="EMBL/GenBank/DDBJ databases">
        <title>The Genome Sequence of Plasmodium fragile nilgiri.</title>
        <authorList>
            <consortium name="The Broad Institute Genomics Platform"/>
            <consortium name="The Broad Institute Genome Sequencing Center for Infectious Disease"/>
            <person name="Neafsey D."/>
            <person name="Duraisingh M."/>
            <person name="Young S.K."/>
            <person name="Zeng Q."/>
            <person name="Gargeya S."/>
            <person name="Abouelleil A."/>
            <person name="Alvarado L."/>
            <person name="Chapman S.B."/>
            <person name="Gainer-Dewar J."/>
            <person name="Goldberg J."/>
            <person name="Griggs A."/>
            <person name="Gujja S."/>
            <person name="Hansen M."/>
            <person name="Howarth C."/>
            <person name="Imamovic A."/>
            <person name="Larimer J."/>
            <person name="Pearson M."/>
            <person name="Poon T.W."/>
            <person name="Priest M."/>
            <person name="Roberts A."/>
            <person name="Saif S."/>
            <person name="Shea T."/>
            <person name="Sykes S."/>
            <person name="Wortman J."/>
            <person name="Nusbaum C."/>
            <person name="Birren B."/>
        </authorList>
    </citation>
    <scope>NUCLEOTIDE SEQUENCE [LARGE SCALE GENOMIC DNA]</scope>
    <source>
        <strain evidence="2">nilgiri</strain>
    </source>
</reference>
<dbReference type="Proteomes" id="UP000054561">
    <property type="component" value="Unassembled WGS sequence"/>
</dbReference>
<dbReference type="EMBL" id="KQ001681">
    <property type="protein sequence ID" value="KJP87056.1"/>
    <property type="molecule type" value="Genomic_DNA"/>
</dbReference>
<dbReference type="VEuPathDB" id="PlasmoDB:AK88_03342"/>
<dbReference type="GeneID" id="24268656"/>
<gene>
    <name evidence="1" type="ORF">AK88_03342</name>
</gene>
<evidence type="ECO:0000313" key="2">
    <source>
        <dbReference type="Proteomes" id="UP000054561"/>
    </source>
</evidence>
<evidence type="ECO:0000313" key="1">
    <source>
        <dbReference type="EMBL" id="KJP87056.1"/>
    </source>
</evidence>